<name>A0A835Z224_9STRA</name>
<evidence type="ECO:0000313" key="3">
    <source>
        <dbReference type="Proteomes" id="UP000664859"/>
    </source>
</evidence>
<evidence type="ECO:0000256" key="1">
    <source>
        <dbReference type="SAM" id="Phobius"/>
    </source>
</evidence>
<organism evidence="2 3">
    <name type="scientific">Tribonema minus</name>
    <dbReference type="NCBI Taxonomy" id="303371"/>
    <lineage>
        <taxon>Eukaryota</taxon>
        <taxon>Sar</taxon>
        <taxon>Stramenopiles</taxon>
        <taxon>Ochrophyta</taxon>
        <taxon>PX clade</taxon>
        <taxon>Xanthophyceae</taxon>
        <taxon>Tribonematales</taxon>
        <taxon>Tribonemataceae</taxon>
        <taxon>Tribonema</taxon>
    </lineage>
</organism>
<accession>A0A835Z224</accession>
<keyword evidence="1" id="KW-0812">Transmembrane</keyword>
<sequence>MCLRYYWWYATLLNLDIARYSCHQLLLRVPISIAIIIDHAQRHQTKCFMLFVVLWVLTGWICAVVGTGITYDDCEFQYSNNICEFKSAHFLDLIEGDYVNYLMMLILHGANDDSASDDECPSSSLSSS</sequence>
<feature type="transmembrane region" description="Helical" evidence="1">
    <location>
        <begin position="48"/>
        <end position="71"/>
    </location>
</feature>
<comment type="caution">
    <text evidence="2">The sequence shown here is derived from an EMBL/GenBank/DDBJ whole genome shotgun (WGS) entry which is preliminary data.</text>
</comment>
<dbReference type="Proteomes" id="UP000664859">
    <property type="component" value="Unassembled WGS sequence"/>
</dbReference>
<keyword evidence="1" id="KW-1133">Transmembrane helix</keyword>
<proteinExistence type="predicted"/>
<reference evidence="2" key="1">
    <citation type="submission" date="2021-02" db="EMBL/GenBank/DDBJ databases">
        <title>First Annotated Genome of the Yellow-green Alga Tribonema minus.</title>
        <authorList>
            <person name="Mahan K.M."/>
        </authorList>
    </citation>
    <scope>NUCLEOTIDE SEQUENCE</scope>
    <source>
        <strain evidence="2">UTEX B ZZ1240</strain>
    </source>
</reference>
<gene>
    <name evidence="2" type="ORF">JKP88DRAFT_255556</name>
</gene>
<keyword evidence="1" id="KW-0472">Membrane</keyword>
<dbReference type="AlphaFoldDB" id="A0A835Z224"/>
<keyword evidence="3" id="KW-1185">Reference proteome</keyword>
<dbReference type="EMBL" id="JAFCMP010000175">
    <property type="protein sequence ID" value="KAG5184207.1"/>
    <property type="molecule type" value="Genomic_DNA"/>
</dbReference>
<evidence type="ECO:0000313" key="2">
    <source>
        <dbReference type="EMBL" id="KAG5184207.1"/>
    </source>
</evidence>
<protein>
    <submittedName>
        <fullName evidence="2">Uncharacterized protein</fullName>
    </submittedName>
</protein>